<dbReference type="PATRIC" id="fig|431306.5.peg.1776"/>
<dbReference type="AlphaFoldDB" id="A0A0U5F3N7"/>
<comment type="similarity">
    <text evidence="1">Belongs to the phosphate acetyltransferase and butyryltransferase family.</text>
</comment>
<dbReference type="InterPro" id="IPR050500">
    <property type="entry name" value="Phos_Acetyltrans/Butyryltrans"/>
</dbReference>
<gene>
    <name evidence="5" type="primary">pta</name>
    <name evidence="5" type="ORF">AGA_1738</name>
</gene>
<evidence type="ECO:0000313" key="6">
    <source>
        <dbReference type="Proteomes" id="UP000068250"/>
    </source>
</evidence>
<dbReference type="NCBIfam" id="NF006045">
    <property type="entry name" value="PRK08190.1"/>
    <property type="match status" value="1"/>
</dbReference>
<feature type="domain" description="Phosphate acetyl/butaryl transferase" evidence="4">
    <location>
        <begin position="104"/>
        <end position="320"/>
    </location>
</feature>
<sequence>MQRAIPNMIQANSLFSETHPNIRASTSHQLFTTLINRALCHAPVPYALVWPCEEHALAGPLDAAEKGIIQPVLIGDEACIRKTALQHKINLAPYQIIHASTPQQAVQTAIELVKTGHVQGIMKGSLHTDTLMHAVVNPANGLSTERRISHVFLLAVPNYKNLLFVTDAAINIFPDLLTKRDIVQNAIDLHVGLGLGQPKVAILSAVEVINPKIPSTLDAASLCKMAERGQITGGVLDGPLAMDNAINPEAARIKGLASAVAGQAQILVTPDLEAGNMLAKNLVFMAGAETAGIALGAKVPIVLTSRADSVQARLASAAIGALYARHLAQQDAAF</sequence>
<dbReference type="Pfam" id="PF01515">
    <property type="entry name" value="PTA_PTB"/>
    <property type="match status" value="1"/>
</dbReference>
<keyword evidence="2 5" id="KW-0808">Transferase</keyword>
<evidence type="ECO:0000313" key="5">
    <source>
        <dbReference type="EMBL" id="CEF56015.1"/>
    </source>
</evidence>
<evidence type="ECO:0000259" key="4">
    <source>
        <dbReference type="Pfam" id="PF01515"/>
    </source>
</evidence>
<proteinExistence type="inferred from homology"/>
<dbReference type="Proteomes" id="UP000068250">
    <property type="component" value="Chromosome I"/>
</dbReference>
<dbReference type="SUPFAM" id="SSF53659">
    <property type="entry name" value="Isocitrate/Isopropylmalate dehydrogenase-like"/>
    <property type="match status" value="1"/>
</dbReference>
<dbReference type="InterPro" id="IPR002505">
    <property type="entry name" value="PTA_PTB"/>
</dbReference>
<evidence type="ECO:0000256" key="3">
    <source>
        <dbReference type="ARBA" id="ARBA00023315"/>
    </source>
</evidence>
<dbReference type="GO" id="GO:0008959">
    <property type="term" value="F:phosphate acetyltransferase activity"/>
    <property type="evidence" value="ECO:0007669"/>
    <property type="project" value="UniProtKB-EC"/>
</dbReference>
<dbReference type="PANTHER" id="PTHR43356">
    <property type="entry name" value="PHOSPHATE ACETYLTRANSFERASE"/>
    <property type="match status" value="1"/>
</dbReference>
<dbReference type="PIRSF" id="PIRSF000428">
    <property type="entry name" value="P_Ac_trans"/>
    <property type="match status" value="1"/>
</dbReference>
<dbReference type="STRING" id="431306.AGA_1738"/>
<dbReference type="InterPro" id="IPR012147">
    <property type="entry name" value="P_Ac_Bu_trans"/>
</dbReference>
<accession>A0A0U5F3N7</accession>
<dbReference type="Gene3D" id="3.40.718.10">
    <property type="entry name" value="Isopropylmalate Dehydrogenase"/>
    <property type="match status" value="1"/>
</dbReference>
<organism evidence="5 6">
    <name type="scientific">Acetobacter ghanensis</name>
    <dbReference type="NCBI Taxonomy" id="431306"/>
    <lineage>
        <taxon>Bacteria</taxon>
        <taxon>Pseudomonadati</taxon>
        <taxon>Pseudomonadota</taxon>
        <taxon>Alphaproteobacteria</taxon>
        <taxon>Acetobacterales</taxon>
        <taxon>Acetobacteraceae</taxon>
        <taxon>Acetobacter</taxon>
    </lineage>
</organism>
<keyword evidence="3 5" id="KW-0012">Acyltransferase</keyword>
<reference evidence="6" key="1">
    <citation type="submission" date="2014-09" db="EMBL/GenBank/DDBJ databases">
        <authorList>
            <person name="Illeghems K.G."/>
        </authorList>
    </citation>
    <scope>NUCLEOTIDE SEQUENCE [LARGE SCALE GENOMIC DNA]</scope>
    <source>
        <strain evidence="6">LMG 23848T</strain>
    </source>
</reference>
<dbReference type="EMBL" id="LN609302">
    <property type="protein sequence ID" value="CEF56015.1"/>
    <property type="molecule type" value="Genomic_DNA"/>
</dbReference>
<evidence type="ECO:0000256" key="2">
    <source>
        <dbReference type="ARBA" id="ARBA00022679"/>
    </source>
</evidence>
<dbReference type="EC" id="2.3.1.8" evidence="5"/>
<dbReference type="PANTHER" id="PTHR43356:SF2">
    <property type="entry name" value="PHOSPHATE ACETYLTRANSFERASE"/>
    <property type="match status" value="1"/>
</dbReference>
<name>A0A0U5F3N7_9PROT</name>
<protein>
    <submittedName>
        <fullName evidence="5">Phosphate acetyltransferase</fullName>
        <ecNumber evidence="5">2.3.1.8</ecNumber>
    </submittedName>
</protein>
<dbReference type="NCBIfam" id="NF008852">
    <property type="entry name" value="PRK11890.1"/>
    <property type="match status" value="1"/>
</dbReference>
<evidence type="ECO:0000256" key="1">
    <source>
        <dbReference type="ARBA" id="ARBA00005656"/>
    </source>
</evidence>